<name>A0A9P4NTD0_9PEZI</name>
<gene>
    <name evidence="1" type="ORF">EJ08DRAFT_164729</name>
</gene>
<dbReference type="OrthoDB" id="2588098at2759"/>
<dbReference type="EMBL" id="MU007029">
    <property type="protein sequence ID" value="KAF2431799.1"/>
    <property type="molecule type" value="Genomic_DNA"/>
</dbReference>
<dbReference type="Proteomes" id="UP000800235">
    <property type="component" value="Unassembled WGS sequence"/>
</dbReference>
<dbReference type="AlphaFoldDB" id="A0A9P4NTD0"/>
<proteinExistence type="predicted"/>
<evidence type="ECO:0000313" key="2">
    <source>
        <dbReference type="Proteomes" id="UP000800235"/>
    </source>
</evidence>
<protein>
    <submittedName>
        <fullName evidence="1">Uncharacterized protein</fullName>
    </submittedName>
</protein>
<sequence>MLDIGQKHIDDYYMPSLAPWAGKEIVSISDHAGYEDYPPYLFTPDEIRDLMDRTSPNGHAITLSSLCSDHFRNGAMVRAQRASFDPLQLWDQFRTREKRFYATWDAVRRFKDFESAADYVNQVKSIVEPKLFYPNNQPWILRNLTTKGFVRAEAVALRPEYINGPHIAHRGFGHVIMSRIFWSSTPCIDDGFAAYKGKDTHRGVWAGHRFDIITEKQHLESKMEKDE</sequence>
<organism evidence="1 2">
    <name type="scientific">Tothia fuscella</name>
    <dbReference type="NCBI Taxonomy" id="1048955"/>
    <lineage>
        <taxon>Eukaryota</taxon>
        <taxon>Fungi</taxon>
        <taxon>Dikarya</taxon>
        <taxon>Ascomycota</taxon>
        <taxon>Pezizomycotina</taxon>
        <taxon>Dothideomycetes</taxon>
        <taxon>Pleosporomycetidae</taxon>
        <taxon>Venturiales</taxon>
        <taxon>Cylindrosympodiaceae</taxon>
        <taxon>Tothia</taxon>
    </lineage>
</organism>
<reference evidence="1" key="1">
    <citation type="journal article" date="2020" name="Stud. Mycol.">
        <title>101 Dothideomycetes genomes: a test case for predicting lifestyles and emergence of pathogens.</title>
        <authorList>
            <person name="Haridas S."/>
            <person name="Albert R."/>
            <person name="Binder M."/>
            <person name="Bloem J."/>
            <person name="Labutti K."/>
            <person name="Salamov A."/>
            <person name="Andreopoulos B."/>
            <person name="Baker S."/>
            <person name="Barry K."/>
            <person name="Bills G."/>
            <person name="Bluhm B."/>
            <person name="Cannon C."/>
            <person name="Castanera R."/>
            <person name="Culley D."/>
            <person name="Daum C."/>
            <person name="Ezra D."/>
            <person name="Gonzalez J."/>
            <person name="Henrissat B."/>
            <person name="Kuo A."/>
            <person name="Liang C."/>
            <person name="Lipzen A."/>
            <person name="Lutzoni F."/>
            <person name="Magnuson J."/>
            <person name="Mondo S."/>
            <person name="Nolan M."/>
            <person name="Ohm R."/>
            <person name="Pangilinan J."/>
            <person name="Park H.-J."/>
            <person name="Ramirez L."/>
            <person name="Alfaro M."/>
            <person name="Sun H."/>
            <person name="Tritt A."/>
            <person name="Yoshinaga Y."/>
            <person name="Zwiers L.-H."/>
            <person name="Turgeon B."/>
            <person name="Goodwin S."/>
            <person name="Spatafora J."/>
            <person name="Crous P."/>
            <person name="Grigoriev I."/>
        </authorList>
    </citation>
    <scope>NUCLEOTIDE SEQUENCE</scope>
    <source>
        <strain evidence="1">CBS 130266</strain>
    </source>
</reference>
<accession>A0A9P4NTD0</accession>
<keyword evidence="2" id="KW-1185">Reference proteome</keyword>
<evidence type="ECO:0000313" key="1">
    <source>
        <dbReference type="EMBL" id="KAF2431799.1"/>
    </source>
</evidence>
<comment type="caution">
    <text evidence="1">The sequence shown here is derived from an EMBL/GenBank/DDBJ whole genome shotgun (WGS) entry which is preliminary data.</text>
</comment>